<sequence length="84" mass="9024">MDLAASLEDMGFPVLDAANTDEVIAMLDSDPATRAVIKDVGMPRTMNGFALSGPIDIYADWLEGSRILNVIARYPSLAGKKRPS</sequence>
<dbReference type="GO" id="GO:0003677">
    <property type="term" value="F:DNA binding"/>
    <property type="evidence" value="ECO:0007669"/>
    <property type="project" value="UniProtKB-KW"/>
</dbReference>
<proteinExistence type="predicted"/>
<dbReference type="SUPFAM" id="SSF52172">
    <property type="entry name" value="CheY-like"/>
    <property type="match status" value="1"/>
</dbReference>
<keyword evidence="2" id="KW-1185">Reference proteome</keyword>
<dbReference type="Proteomes" id="UP000536262">
    <property type="component" value="Unassembled WGS sequence"/>
</dbReference>
<reference evidence="1 2" key="1">
    <citation type="submission" date="2020-08" db="EMBL/GenBank/DDBJ databases">
        <title>Genomic Encyclopedia of Type Strains, Phase IV (KMG-IV): sequencing the most valuable type-strain genomes for metagenomic binning, comparative biology and taxonomic classification.</title>
        <authorList>
            <person name="Goeker M."/>
        </authorList>
    </citation>
    <scope>NUCLEOTIDE SEQUENCE [LARGE SCALE GENOMIC DNA]</scope>
    <source>
        <strain evidence="1 2">DSM 7051</strain>
    </source>
</reference>
<dbReference type="Gene3D" id="3.40.50.2300">
    <property type="match status" value="1"/>
</dbReference>
<accession>A0A7X0F604</accession>
<dbReference type="RefSeq" id="WP_184698879.1">
    <property type="nucleotide sequence ID" value="NZ_BAABEG010000001.1"/>
</dbReference>
<name>A0A7X0F604_9HYPH</name>
<comment type="caution">
    <text evidence="1">The sequence shown here is derived from an EMBL/GenBank/DDBJ whole genome shotgun (WGS) entry which is preliminary data.</text>
</comment>
<evidence type="ECO:0000313" key="1">
    <source>
        <dbReference type="EMBL" id="MBB6353739.1"/>
    </source>
</evidence>
<organism evidence="1 2">
    <name type="scientific">Aminobacter aganoensis</name>
    <dbReference type="NCBI Taxonomy" id="83264"/>
    <lineage>
        <taxon>Bacteria</taxon>
        <taxon>Pseudomonadati</taxon>
        <taxon>Pseudomonadota</taxon>
        <taxon>Alphaproteobacteria</taxon>
        <taxon>Hyphomicrobiales</taxon>
        <taxon>Phyllobacteriaceae</taxon>
        <taxon>Aminobacter</taxon>
    </lineage>
</organism>
<protein>
    <submittedName>
        <fullName evidence="1">DNA-binding NtrC family response regulator</fullName>
    </submittedName>
</protein>
<keyword evidence="1" id="KW-0238">DNA-binding</keyword>
<dbReference type="InterPro" id="IPR011006">
    <property type="entry name" value="CheY-like_superfamily"/>
</dbReference>
<dbReference type="EMBL" id="JACHOU010000002">
    <property type="protein sequence ID" value="MBB6353739.1"/>
    <property type="molecule type" value="Genomic_DNA"/>
</dbReference>
<evidence type="ECO:0000313" key="2">
    <source>
        <dbReference type="Proteomes" id="UP000536262"/>
    </source>
</evidence>
<gene>
    <name evidence="1" type="ORF">GGR00_001507</name>
</gene>
<dbReference type="AlphaFoldDB" id="A0A7X0F604"/>